<keyword evidence="5" id="KW-0547">Nucleotide-binding</keyword>
<dbReference type="Proteomes" id="UP001271274">
    <property type="component" value="Unassembled WGS sequence"/>
</dbReference>
<dbReference type="InterPro" id="IPR036890">
    <property type="entry name" value="HATPase_C_sf"/>
</dbReference>
<feature type="domain" description="Signal transduction histidine kinase subgroup 3 dimerisation and phosphoacceptor" evidence="11">
    <location>
        <begin position="183"/>
        <end position="249"/>
    </location>
</feature>
<gene>
    <name evidence="12" type="ORF">PV662_15785</name>
</gene>
<evidence type="ECO:0000259" key="10">
    <source>
        <dbReference type="Pfam" id="PF02518"/>
    </source>
</evidence>
<protein>
    <recommendedName>
        <fullName evidence="2">histidine kinase</fullName>
        <ecNumber evidence="2">2.7.13.3</ecNumber>
    </recommendedName>
</protein>
<evidence type="ECO:0000256" key="4">
    <source>
        <dbReference type="ARBA" id="ARBA00022679"/>
    </source>
</evidence>
<evidence type="ECO:0000313" key="12">
    <source>
        <dbReference type="EMBL" id="MDX3701197.1"/>
    </source>
</evidence>
<evidence type="ECO:0000256" key="1">
    <source>
        <dbReference type="ARBA" id="ARBA00000085"/>
    </source>
</evidence>
<feature type="transmembrane region" description="Helical" evidence="9">
    <location>
        <begin position="144"/>
        <end position="165"/>
    </location>
</feature>
<keyword evidence="8" id="KW-0902">Two-component regulatory system</keyword>
<keyword evidence="3" id="KW-0597">Phosphoprotein</keyword>
<sequence>MEPDTPLSPAVRRAITVPLCTGLALVWLFDLVTYYDPQDRWSSWLPLVSGPLAAAALLLPARRPTPEWRAGAAALGSLALTVGLCAYARLSSGTWGLLETVALLVLLSRTARRVERPATAVTLSAALAVAVIAMPLRGGAEHAFFRYSFVLTFAVGAAVGLGCYLRLLDARRTRAVASVRQSERLELARDLHDFVAHHVTGIVVHANAALVIQESSPEQIKPLLEGISRAGGETLDSMRRLVRVLREDDHQAARPGELLTELDRLVSAFAGNGTEAGLDVASEVRGIRLAPEVETSVHRVVQEALTNVRRHAHDADVVVRLELHRHSRGDRLRVEVRNTAPRTRVAVPTGGRGGFGLVGLRERVEAVEGSLTSGRTSDGGWYVRADFPVLAAVEGSPA</sequence>
<dbReference type="EC" id="2.7.13.3" evidence="2"/>
<name>A0ABU4NEZ2_9ACTN</name>
<evidence type="ECO:0000256" key="6">
    <source>
        <dbReference type="ARBA" id="ARBA00022777"/>
    </source>
</evidence>
<dbReference type="Gene3D" id="3.30.565.10">
    <property type="entry name" value="Histidine kinase-like ATPase, C-terminal domain"/>
    <property type="match status" value="1"/>
</dbReference>
<dbReference type="InterPro" id="IPR003594">
    <property type="entry name" value="HATPase_dom"/>
</dbReference>
<dbReference type="CDD" id="cd16917">
    <property type="entry name" value="HATPase_UhpB-NarQ-NarX-like"/>
    <property type="match status" value="1"/>
</dbReference>
<dbReference type="GO" id="GO:0016301">
    <property type="term" value="F:kinase activity"/>
    <property type="evidence" value="ECO:0007669"/>
    <property type="project" value="UniProtKB-KW"/>
</dbReference>
<dbReference type="SUPFAM" id="SSF55874">
    <property type="entry name" value="ATPase domain of HSP90 chaperone/DNA topoisomerase II/histidine kinase"/>
    <property type="match status" value="1"/>
</dbReference>
<proteinExistence type="predicted"/>
<keyword evidence="9" id="KW-0812">Transmembrane</keyword>
<dbReference type="InterPro" id="IPR011712">
    <property type="entry name" value="Sig_transdc_His_kin_sub3_dim/P"/>
</dbReference>
<keyword evidence="4" id="KW-0808">Transferase</keyword>
<reference evidence="12 13" key="1">
    <citation type="journal article" date="2023" name="Microb. Genom.">
        <title>Mesoterricola silvestris gen. nov., sp. nov., Mesoterricola sediminis sp. nov., Geothrix oryzae sp. nov., Geothrix edaphica sp. nov., Geothrix rubra sp. nov., and Geothrix limicola sp. nov., six novel members of Acidobacteriota isolated from soils.</title>
        <authorList>
            <person name="Weisberg A.J."/>
            <person name="Pearce E."/>
            <person name="Kramer C.G."/>
            <person name="Chang J.H."/>
            <person name="Clarke C.R."/>
        </authorList>
    </citation>
    <scope>NUCLEOTIDE SEQUENCE [LARGE SCALE GENOMIC DNA]</scope>
    <source>
        <strain evidence="12 13">ID09-01A</strain>
    </source>
</reference>
<feature type="transmembrane region" description="Helical" evidence="9">
    <location>
        <begin position="71"/>
        <end position="89"/>
    </location>
</feature>
<feature type="transmembrane region" description="Helical" evidence="9">
    <location>
        <begin position="41"/>
        <end position="59"/>
    </location>
</feature>
<comment type="caution">
    <text evidence="12">The sequence shown here is derived from an EMBL/GenBank/DDBJ whole genome shotgun (WGS) entry which is preliminary data.</text>
</comment>
<evidence type="ECO:0000256" key="3">
    <source>
        <dbReference type="ARBA" id="ARBA00022553"/>
    </source>
</evidence>
<dbReference type="RefSeq" id="WP_119580806.1">
    <property type="nucleotide sequence ID" value="NZ_JARAUT010000017.1"/>
</dbReference>
<dbReference type="EMBL" id="JARAYU010000004">
    <property type="protein sequence ID" value="MDX3701197.1"/>
    <property type="molecule type" value="Genomic_DNA"/>
</dbReference>
<dbReference type="PANTHER" id="PTHR24421:SF10">
    <property type="entry name" value="NITRATE_NITRITE SENSOR PROTEIN NARQ"/>
    <property type="match status" value="1"/>
</dbReference>
<dbReference type="Pfam" id="PF02518">
    <property type="entry name" value="HATPase_c"/>
    <property type="match status" value="1"/>
</dbReference>
<organism evidence="12 13">
    <name type="scientific">Streptomyces europaeiscabiei</name>
    <dbReference type="NCBI Taxonomy" id="146819"/>
    <lineage>
        <taxon>Bacteria</taxon>
        <taxon>Bacillati</taxon>
        <taxon>Actinomycetota</taxon>
        <taxon>Actinomycetes</taxon>
        <taxon>Kitasatosporales</taxon>
        <taxon>Streptomycetaceae</taxon>
        <taxon>Streptomyces</taxon>
    </lineage>
</organism>
<evidence type="ECO:0000256" key="5">
    <source>
        <dbReference type="ARBA" id="ARBA00022741"/>
    </source>
</evidence>
<evidence type="ECO:0000256" key="7">
    <source>
        <dbReference type="ARBA" id="ARBA00022840"/>
    </source>
</evidence>
<evidence type="ECO:0000256" key="2">
    <source>
        <dbReference type="ARBA" id="ARBA00012438"/>
    </source>
</evidence>
<dbReference type="InterPro" id="IPR050482">
    <property type="entry name" value="Sensor_HK_TwoCompSys"/>
</dbReference>
<evidence type="ECO:0000313" key="13">
    <source>
        <dbReference type="Proteomes" id="UP001271274"/>
    </source>
</evidence>
<keyword evidence="13" id="KW-1185">Reference proteome</keyword>
<comment type="catalytic activity">
    <reaction evidence="1">
        <text>ATP + protein L-histidine = ADP + protein N-phospho-L-histidine.</text>
        <dbReference type="EC" id="2.7.13.3"/>
    </reaction>
</comment>
<evidence type="ECO:0000256" key="8">
    <source>
        <dbReference type="ARBA" id="ARBA00023012"/>
    </source>
</evidence>
<feature type="transmembrane region" description="Helical" evidence="9">
    <location>
        <begin position="15"/>
        <end position="35"/>
    </location>
</feature>
<keyword evidence="7" id="KW-0067">ATP-binding</keyword>
<dbReference type="Gene3D" id="1.20.5.1930">
    <property type="match status" value="1"/>
</dbReference>
<accession>A0ABU4NEZ2</accession>
<keyword evidence="9" id="KW-0472">Membrane</keyword>
<evidence type="ECO:0000256" key="9">
    <source>
        <dbReference type="SAM" id="Phobius"/>
    </source>
</evidence>
<dbReference type="Pfam" id="PF07730">
    <property type="entry name" value="HisKA_3"/>
    <property type="match status" value="1"/>
</dbReference>
<evidence type="ECO:0000259" key="11">
    <source>
        <dbReference type="Pfam" id="PF07730"/>
    </source>
</evidence>
<feature type="domain" description="Histidine kinase/HSP90-like ATPase" evidence="10">
    <location>
        <begin position="294"/>
        <end position="389"/>
    </location>
</feature>
<feature type="transmembrane region" description="Helical" evidence="9">
    <location>
        <begin position="118"/>
        <end position="138"/>
    </location>
</feature>
<dbReference type="PANTHER" id="PTHR24421">
    <property type="entry name" value="NITRATE/NITRITE SENSOR PROTEIN NARX-RELATED"/>
    <property type="match status" value="1"/>
</dbReference>
<keyword evidence="6 12" id="KW-0418">Kinase</keyword>
<keyword evidence="9" id="KW-1133">Transmembrane helix</keyword>